<dbReference type="GO" id="GO:0008360">
    <property type="term" value="P:regulation of cell shape"/>
    <property type="evidence" value="ECO:0007669"/>
    <property type="project" value="UniProtKB-KW"/>
</dbReference>
<comment type="miscellaneous">
    <text evidence="14">Bacitracin is thought to be involved in the inhibition of peptidoglycan synthesis by sequestering undecaprenyl diphosphate, thereby reducing the pool of lipid carrier available.</text>
</comment>
<evidence type="ECO:0000256" key="1">
    <source>
        <dbReference type="ARBA" id="ARBA00004651"/>
    </source>
</evidence>
<comment type="subcellular location">
    <subcellularLocation>
        <location evidence="1 14">Cell membrane</location>
        <topology evidence="1 14">Multi-pass membrane protein</topology>
    </subcellularLocation>
</comment>
<comment type="similarity">
    <text evidence="2 14">Belongs to the UppP family.</text>
</comment>
<reference evidence="15 16" key="1">
    <citation type="submission" date="2019-02" db="EMBL/GenBank/DDBJ databases">
        <title>Prokaryotic population dynamics and viral predation in marine succession experiment using metagenomics: the confinement effect.</title>
        <authorList>
            <person name="Haro-Moreno J.M."/>
            <person name="Rodriguez-Valera F."/>
            <person name="Lopez-Perez M."/>
        </authorList>
    </citation>
    <scope>NUCLEOTIDE SEQUENCE [LARGE SCALE GENOMIC DNA]</scope>
    <source>
        <strain evidence="15">MED-G159</strain>
    </source>
</reference>
<feature type="transmembrane region" description="Helical" evidence="14">
    <location>
        <begin position="173"/>
        <end position="193"/>
    </location>
</feature>
<keyword evidence="14" id="KW-0133">Cell shape</keyword>
<accession>A0A520N177</accession>
<dbReference type="GO" id="GO:0009252">
    <property type="term" value="P:peptidoglycan biosynthetic process"/>
    <property type="evidence" value="ECO:0007669"/>
    <property type="project" value="UniProtKB-KW"/>
</dbReference>
<dbReference type="PANTHER" id="PTHR30622">
    <property type="entry name" value="UNDECAPRENYL-DIPHOSPHATASE"/>
    <property type="match status" value="1"/>
</dbReference>
<evidence type="ECO:0000313" key="16">
    <source>
        <dbReference type="Proteomes" id="UP000315825"/>
    </source>
</evidence>
<feature type="transmembrane region" description="Helical" evidence="14">
    <location>
        <begin position="233"/>
        <end position="252"/>
    </location>
</feature>
<organism evidence="15 16">
    <name type="scientific">SAR86 cluster bacterium</name>
    <dbReference type="NCBI Taxonomy" id="2030880"/>
    <lineage>
        <taxon>Bacteria</taxon>
        <taxon>Pseudomonadati</taxon>
        <taxon>Pseudomonadota</taxon>
        <taxon>Gammaproteobacteria</taxon>
        <taxon>SAR86 cluster</taxon>
    </lineage>
</organism>
<feature type="transmembrane region" description="Helical" evidence="14">
    <location>
        <begin position="135"/>
        <end position="153"/>
    </location>
</feature>
<dbReference type="PANTHER" id="PTHR30622:SF4">
    <property type="entry name" value="UNDECAPRENYL-DIPHOSPHATASE"/>
    <property type="match status" value="1"/>
</dbReference>
<dbReference type="AlphaFoldDB" id="A0A520N177"/>
<evidence type="ECO:0000256" key="14">
    <source>
        <dbReference type="HAMAP-Rule" id="MF_01006"/>
    </source>
</evidence>
<protein>
    <recommendedName>
        <fullName evidence="4 14">Undecaprenyl-diphosphatase</fullName>
        <ecNumber evidence="3 14">3.6.1.27</ecNumber>
    </recommendedName>
    <alternativeName>
        <fullName evidence="12 14">Bacitracin resistance protein</fullName>
    </alternativeName>
    <alternativeName>
        <fullName evidence="11 14">Undecaprenyl pyrophosphate phosphatase</fullName>
    </alternativeName>
</protein>
<keyword evidence="6 14" id="KW-0812">Transmembrane</keyword>
<evidence type="ECO:0000256" key="8">
    <source>
        <dbReference type="ARBA" id="ARBA00022989"/>
    </source>
</evidence>
<dbReference type="EMBL" id="SHBE01000001">
    <property type="protein sequence ID" value="RZO27229.1"/>
    <property type="molecule type" value="Genomic_DNA"/>
</dbReference>
<dbReference type="GO" id="GO:0071555">
    <property type="term" value="P:cell wall organization"/>
    <property type="evidence" value="ECO:0007669"/>
    <property type="project" value="UniProtKB-KW"/>
</dbReference>
<keyword evidence="10 14" id="KW-0046">Antibiotic resistance</keyword>
<feature type="transmembrane region" description="Helical" evidence="14">
    <location>
        <begin position="44"/>
        <end position="62"/>
    </location>
</feature>
<feature type="transmembrane region" description="Helical" evidence="14">
    <location>
        <begin position="74"/>
        <end position="95"/>
    </location>
</feature>
<dbReference type="Proteomes" id="UP000315825">
    <property type="component" value="Unassembled WGS sequence"/>
</dbReference>
<keyword evidence="14" id="KW-0961">Cell wall biogenesis/degradation</keyword>
<dbReference type="InterPro" id="IPR003824">
    <property type="entry name" value="UppP"/>
</dbReference>
<comment type="catalytic activity">
    <reaction evidence="13 14">
        <text>di-trans,octa-cis-undecaprenyl diphosphate + H2O = di-trans,octa-cis-undecaprenyl phosphate + phosphate + H(+)</text>
        <dbReference type="Rhea" id="RHEA:28094"/>
        <dbReference type="ChEBI" id="CHEBI:15377"/>
        <dbReference type="ChEBI" id="CHEBI:15378"/>
        <dbReference type="ChEBI" id="CHEBI:43474"/>
        <dbReference type="ChEBI" id="CHEBI:58405"/>
        <dbReference type="ChEBI" id="CHEBI:60392"/>
        <dbReference type="EC" id="3.6.1.27"/>
    </reaction>
</comment>
<evidence type="ECO:0000313" key="15">
    <source>
        <dbReference type="EMBL" id="RZO27229.1"/>
    </source>
</evidence>
<keyword evidence="8 14" id="KW-1133">Transmembrane helix</keyword>
<dbReference type="GO" id="GO:0050380">
    <property type="term" value="F:undecaprenyl-diphosphatase activity"/>
    <property type="evidence" value="ECO:0007669"/>
    <property type="project" value="UniProtKB-UniRule"/>
</dbReference>
<evidence type="ECO:0000256" key="5">
    <source>
        <dbReference type="ARBA" id="ARBA00022475"/>
    </source>
</evidence>
<keyword evidence="7 14" id="KW-0378">Hydrolase</keyword>
<evidence type="ECO:0000256" key="13">
    <source>
        <dbReference type="ARBA" id="ARBA00047594"/>
    </source>
</evidence>
<evidence type="ECO:0000256" key="11">
    <source>
        <dbReference type="ARBA" id="ARBA00032707"/>
    </source>
</evidence>
<keyword evidence="5 14" id="KW-1003">Cell membrane</keyword>
<dbReference type="EC" id="3.6.1.27" evidence="3 14"/>
<feature type="transmembrane region" description="Helical" evidence="14">
    <location>
        <begin position="101"/>
        <end position="123"/>
    </location>
</feature>
<dbReference type="GO" id="GO:0046677">
    <property type="term" value="P:response to antibiotic"/>
    <property type="evidence" value="ECO:0007669"/>
    <property type="project" value="UniProtKB-UniRule"/>
</dbReference>
<proteinExistence type="inferred from homology"/>
<evidence type="ECO:0000256" key="6">
    <source>
        <dbReference type="ARBA" id="ARBA00022692"/>
    </source>
</evidence>
<evidence type="ECO:0000256" key="2">
    <source>
        <dbReference type="ARBA" id="ARBA00010621"/>
    </source>
</evidence>
<evidence type="ECO:0000256" key="4">
    <source>
        <dbReference type="ARBA" id="ARBA00021581"/>
    </source>
</evidence>
<evidence type="ECO:0000256" key="10">
    <source>
        <dbReference type="ARBA" id="ARBA00023251"/>
    </source>
</evidence>
<dbReference type="Pfam" id="PF02673">
    <property type="entry name" value="BacA"/>
    <property type="match status" value="1"/>
</dbReference>
<evidence type="ECO:0000256" key="12">
    <source>
        <dbReference type="ARBA" id="ARBA00032932"/>
    </source>
</evidence>
<evidence type="ECO:0000256" key="9">
    <source>
        <dbReference type="ARBA" id="ARBA00023136"/>
    </source>
</evidence>
<evidence type="ECO:0000256" key="7">
    <source>
        <dbReference type="ARBA" id="ARBA00022801"/>
    </source>
</evidence>
<gene>
    <name evidence="14" type="primary">uppP</name>
    <name evidence="15" type="ORF">EVA92_00350</name>
</gene>
<comment type="function">
    <text evidence="14">Catalyzes the dephosphorylation of undecaprenyl diphosphate (UPP). Confers resistance to bacitracin.</text>
</comment>
<sequence>MDELNYIQILILSVLQAVTEFLPISSSAHLLLPSKILGWADQGIFFDISVHFASLAAVIIYLREDVLKLSFLNSRLFLMLCLATIPIVVIAPIIASYEPRWTIFTIAISNILFALLLYASTLIGSQAKQIKEMSLNEAFLIGIWQVFSIISGASRSGTAITGALFLGFSREEAARFAILLSIPTILGALVFSFGKNAILTTDIDILATFTAFLTTFIISYFTIDWFIKFVRKVGFGIFIIYRLCLGVLLLCLM</sequence>
<feature type="transmembrane region" description="Helical" evidence="14">
    <location>
        <begin position="205"/>
        <end position="227"/>
    </location>
</feature>
<evidence type="ECO:0000256" key="3">
    <source>
        <dbReference type="ARBA" id="ARBA00012374"/>
    </source>
</evidence>
<comment type="caution">
    <text evidence="15">The sequence shown here is derived from an EMBL/GenBank/DDBJ whole genome shotgun (WGS) entry which is preliminary data.</text>
</comment>
<keyword evidence="14" id="KW-0573">Peptidoglycan synthesis</keyword>
<name>A0A520N177_9GAMM</name>
<dbReference type="GO" id="GO:0005886">
    <property type="term" value="C:plasma membrane"/>
    <property type="evidence" value="ECO:0007669"/>
    <property type="project" value="UniProtKB-SubCell"/>
</dbReference>
<keyword evidence="9 14" id="KW-0472">Membrane</keyword>
<dbReference type="HAMAP" id="MF_01006">
    <property type="entry name" value="Undec_diphosphatase"/>
    <property type="match status" value="1"/>
</dbReference>
<feature type="transmembrane region" description="Helical" evidence="14">
    <location>
        <begin position="9"/>
        <end position="32"/>
    </location>
</feature>